<dbReference type="EMBL" id="BEZZ01106491">
    <property type="protein sequence ID" value="GCC43325.1"/>
    <property type="molecule type" value="Genomic_DNA"/>
</dbReference>
<dbReference type="OrthoDB" id="9940698at2759"/>
<dbReference type="GO" id="GO:0005615">
    <property type="term" value="C:extracellular space"/>
    <property type="evidence" value="ECO:0007669"/>
    <property type="project" value="UniProtKB-KW"/>
</dbReference>
<dbReference type="GO" id="GO:0016020">
    <property type="term" value="C:membrane"/>
    <property type="evidence" value="ECO:0007669"/>
    <property type="project" value="UniProtKB-SubCell"/>
</dbReference>
<keyword evidence="3" id="KW-0202">Cytokine</keyword>
<name>A0A401TKZ1_CHIPU</name>
<feature type="non-terminal residue" evidence="6">
    <location>
        <position position="1"/>
    </location>
</feature>
<organism evidence="6 7">
    <name type="scientific">Chiloscyllium punctatum</name>
    <name type="common">Brownbanded bambooshark</name>
    <name type="synonym">Hemiscyllium punctatum</name>
    <dbReference type="NCBI Taxonomy" id="137246"/>
    <lineage>
        <taxon>Eukaryota</taxon>
        <taxon>Metazoa</taxon>
        <taxon>Chordata</taxon>
        <taxon>Craniata</taxon>
        <taxon>Vertebrata</taxon>
        <taxon>Chondrichthyes</taxon>
        <taxon>Elasmobranchii</taxon>
        <taxon>Galeomorphii</taxon>
        <taxon>Galeoidea</taxon>
        <taxon>Orectolobiformes</taxon>
        <taxon>Hemiscylliidae</taxon>
        <taxon>Chiloscyllium</taxon>
    </lineage>
</organism>
<dbReference type="OMA" id="WHRSLRQ"/>
<dbReference type="STRING" id="137246.A0A401TKZ1"/>
<protein>
    <recommendedName>
        <fullName evidence="5">THD domain-containing protein</fullName>
    </recommendedName>
</protein>
<evidence type="ECO:0000313" key="6">
    <source>
        <dbReference type="EMBL" id="GCC43325.1"/>
    </source>
</evidence>
<evidence type="ECO:0000256" key="2">
    <source>
        <dbReference type="ARBA" id="ARBA00008670"/>
    </source>
</evidence>
<dbReference type="PROSITE" id="PS50049">
    <property type="entry name" value="THD_2"/>
    <property type="match status" value="1"/>
</dbReference>
<dbReference type="PANTHER" id="PTHR11471:SF13">
    <property type="entry name" value="TNF FAMILY PROFILE DOMAIN-CONTAINING PROTEIN"/>
    <property type="match status" value="1"/>
</dbReference>
<comment type="similarity">
    <text evidence="2">Belongs to the tumor necrosis factor family.</text>
</comment>
<keyword evidence="4" id="KW-0472">Membrane</keyword>
<evidence type="ECO:0000259" key="5">
    <source>
        <dbReference type="PROSITE" id="PS50049"/>
    </source>
</evidence>
<dbReference type="GO" id="GO:0006955">
    <property type="term" value="P:immune response"/>
    <property type="evidence" value="ECO:0007669"/>
    <property type="project" value="InterPro"/>
</dbReference>
<accession>A0A401TKZ1</accession>
<dbReference type="InterPro" id="IPR006052">
    <property type="entry name" value="TNF_dom"/>
</dbReference>
<sequence>TGKTGPSGLIWDDSALESTRVKMGFENDAIVIEESGFYYVYSQVAFVGPNCSKGSLVLESRLLYKLPNYDQEHPQELLEVTESVCEGNTHLVKWHRSLRQGGVFNLKEQTLLLVKISPRDKAEMEHHKTYFGAFKIQ</sequence>
<dbReference type="SMART" id="SM00207">
    <property type="entry name" value="TNF"/>
    <property type="match status" value="1"/>
</dbReference>
<dbReference type="AlphaFoldDB" id="A0A401TKZ1"/>
<evidence type="ECO:0000256" key="3">
    <source>
        <dbReference type="ARBA" id="ARBA00022514"/>
    </source>
</evidence>
<dbReference type="Gene3D" id="2.60.120.40">
    <property type="match status" value="1"/>
</dbReference>
<reference evidence="6 7" key="1">
    <citation type="journal article" date="2018" name="Nat. Ecol. Evol.">
        <title>Shark genomes provide insights into elasmobranch evolution and the origin of vertebrates.</title>
        <authorList>
            <person name="Hara Y"/>
            <person name="Yamaguchi K"/>
            <person name="Onimaru K"/>
            <person name="Kadota M"/>
            <person name="Koyanagi M"/>
            <person name="Keeley SD"/>
            <person name="Tatsumi K"/>
            <person name="Tanaka K"/>
            <person name="Motone F"/>
            <person name="Kageyama Y"/>
            <person name="Nozu R"/>
            <person name="Adachi N"/>
            <person name="Nishimura O"/>
            <person name="Nakagawa R"/>
            <person name="Tanegashima C"/>
            <person name="Kiyatake I"/>
            <person name="Matsumoto R"/>
            <person name="Murakumo K"/>
            <person name="Nishida K"/>
            <person name="Terakita A"/>
            <person name="Kuratani S"/>
            <person name="Sato K"/>
            <person name="Hyodo S Kuraku.S."/>
        </authorList>
    </citation>
    <scope>NUCLEOTIDE SEQUENCE [LARGE SCALE GENOMIC DNA]</scope>
</reference>
<proteinExistence type="inferred from homology"/>
<dbReference type="GO" id="GO:0005164">
    <property type="term" value="F:tumor necrosis factor receptor binding"/>
    <property type="evidence" value="ECO:0007669"/>
    <property type="project" value="InterPro"/>
</dbReference>
<dbReference type="Pfam" id="PF00229">
    <property type="entry name" value="TNF"/>
    <property type="match status" value="1"/>
</dbReference>
<feature type="domain" description="THD" evidence="5">
    <location>
        <begin position="1"/>
        <end position="136"/>
    </location>
</feature>
<comment type="caution">
    <text evidence="6">The sequence shown here is derived from an EMBL/GenBank/DDBJ whole genome shotgun (WGS) entry which is preliminary data.</text>
</comment>
<dbReference type="SUPFAM" id="SSF49842">
    <property type="entry name" value="TNF-like"/>
    <property type="match status" value="1"/>
</dbReference>
<dbReference type="GO" id="GO:0005125">
    <property type="term" value="F:cytokine activity"/>
    <property type="evidence" value="ECO:0007669"/>
    <property type="project" value="UniProtKB-KW"/>
</dbReference>
<dbReference type="InterPro" id="IPR008983">
    <property type="entry name" value="Tumour_necrosis_fac-like_dom"/>
</dbReference>
<comment type="subcellular location">
    <subcellularLocation>
        <location evidence="1">Membrane</location>
    </subcellularLocation>
</comment>
<keyword evidence="7" id="KW-1185">Reference proteome</keyword>
<evidence type="ECO:0000313" key="7">
    <source>
        <dbReference type="Proteomes" id="UP000287033"/>
    </source>
</evidence>
<dbReference type="Proteomes" id="UP000287033">
    <property type="component" value="Unassembled WGS sequence"/>
</dbReference>
<gene>
    <name evidence="6" type="ORF">chiPu_0027535</name>
</gene>
<evidence type="ECO:0000256" key="1">
    <source>
        <dbReference type="ARBA" id="ARBA00004370"/>
    </source>
</evidence>
<evidence type="ECO:0000256" key="4">
    <source>
        <dbReference type="ARBA" id="ARBA00023136"/>
    </source>
</evidence>
<dbReference type="PANTHER" id="PTHR11471">
    <property type="entry name" value="TUMOR NECROSIS FACTOR FAMILY MEMBER"/>
    <property type="match status" value="1"/>
</dbReference>